<accession>A0A2W7PKY3</accession>
<dbReference type="Gene3D" id="3.20.20.120">
    <property type="entry name" value="Enolase-like C-terminal domain"/>
    <property type="match status" value="1"/>
</dbReference>
<evidence type="ECO:0000256" key="6">
    <source>
        <dbReference type="ARBA" id="ARBA00023211"/>
    </source>
</evidence>
<dbReference type="InterPro" id="IPR013342">
    <property type="entry name" value="Mandelate_racemase_C"/>
</dbReference>
<keyword evidence="12" id="KW-1185">Reference proteome</keyword>
<organism evidence="11 12">
    <name type="scientific">Roseinatronobacter thiooxidans</name>
    <dbReference type="NCBI Taxonomy" id="121821"/>
    <lineage>
        <taxon>Bacteria</taxon>
        <taxon>Pseudomonadati</taxon>
        <taxon>Pseudomonadota</taxon>
        <taxon>Alphaproteobacteria</taxon>
        <taxon>Rhodobacterales</taxon>
        <taxon>Paracoccaceae</taxon>
        <taxon>Roseinatronobacter</taxon>
    </lineage>
</organism>
<dbReference type="PANTHER" id="PTHR48073:SF2">
    <property type="entry name" value="O-SUCCINYLBENZOATE SYNTHASE"/>
    <property type="match status" value="1"/>
</dbReference>
<dbReference type="InterPro" id="IPR013370">
    <property type="entry name" value="Chloromuconate_cycloisomerase"/>
</dbReference>
<dbReference type="InterPro" id="IPR029065">
    <property type="entry name" value="Enolase_C-like"/>
</dbReference>
<evidence type="ECO:0000256" key="4">
    <source>
        <dbReference type="ARBA" id="ARBA00022723"/>
    </source>
</evidence>
<dbReference type="SUPFAM" id="SSF51604">
    <property type="entry name" value="Enolase C-terminal domain-like"/>
    <property type="match status" value="1"/>
</dbReference>
<evidence type="ECO:0000256" key="2">
    <source>
        <dbReference type="ARBA" id="ARBA00005211"/>
    </source>
</evidence>
<dbReference type="GO" id="GO:0016854">
    <property type="term" value="F:racemase and epimerase activity"/>
    <property type="evidence" value="ECO:0007669"/>
    <property type="project" value="UniProtKB-ARBA"/>
</dbReference>
<dbReference type="CDD" id="cd03318">
    <property type="entry name" value="MLE"/>
    <property type="match status" value="1"/>
</dbReference>
<dbReference type="PROSITE" id="PS00908">
    <property type="entry name" value="MR_MLE_1"/>
    <property type="match status" value="1"/>
</dbReference>
<evidence type="ECO:0000256" key="8">
    <source>
        <dbReference type="PIRSR" id="PIRSR613370-1"/>
    </source>
</evidence>
<sequence length="447" mass="48045">MRGLTAALRRQKAPQLMRGQRNPKAPDIGKLITVRVSPKTRARIDTGPRHRTFCIVSNPRQAVRNVPKIEQIDAFIVDIPTIRGHVLSMTTMRAQSAVIVRLRCSDGSDGIGEGTTIGGLSYCPESPESIVSAIDTYLAPALMGQEANGIAHALALMDRHARGNRIAKSAVEMALWDALGKRLGVSVAQLFGGQIVQDMPVAWTLASGNSDTDIVEAEQMIALRRHNIFKLKIGKRAVREDVAHVGRIKAALGDSASIRVDVNQAWSLADARWGLKGLQDVGCELVEQPVQARFVNAMAELTRSYEIAVMADEALGGPEDALSMASRKAADVFAVKIAQSGGLMRARDVVSIGQAAGIALYGGTMLETAVGTAAALQLFSTVEHLAWGTEFFGPLLLKDDILTTPLTYRDFRVAVPQGAGLGITLDPAKIDFYRRDKARSLHAVAGE</sequence>
<gene>
    <name evidence="11" type="ORF">LY56_03316</name>
</gene>
<dbReference type="EMBL" id="QKZQ01000025">
    <property type="protein sequence ID" value="PZX36964.1"/>
    <property type="molecule type" value="Genomic_DNA"/>
</dbReference>
<comment type="cofactor">
    <cofactor evidence="1">
        <name>Mn(2+)</name>
        <dbReference type="ChEBI" id="CHEBI:29035"/>
    </cofactor>
</comment>
<dbReference type="GO" id="GO:0009063">
    <property type="term" value="P:amino acid catabolic process"/>
    <property type="evidence" value="ECO:0007669"/>
    <property type="project" value="InterPro"/>
</dbReference>
<dbReference type="InterPro" id="IPR013341">
    <property type="entry name" value="Mandelate_racemase_N_dom"/>
</dbReference>
<keyword evidence="4" id="KW-0479">Metal-binding</keyword>
<dbReference type="SUPFAM" id="SSF54826">
    <property type="entry name" value="Enolase N-terminal domain-like"/>
    <property type="match status" value="1"/>
</dbReference>
<dbReference type="STRING" id="121821.GCA_001870675_01539"/>
<evidence type="ECO:0000313" key="11">
    <source>
        <dbReference type="EMBL" id="PZX36964.1"/>
    </source>
</evidence>
<dbReference type="AlphaFoldDB" id="A0A2W7PKY3"/>
<comment type="similarity">
    <text evidence="3">Belongs to the mandelate racemase/muconate lactonizing enzyme family.</text>
</comment>
<evidence type="ECO:0000313" key="12">
    <source>
        <dbReference type="Proteomes" id="UP000249364"/>
    </source>
</evidence>
<dbReference type="GO" id="GO:0030145">
    <property type="term" value="F:manganese ion binding"/>
    <property type="evidence" value="ECO:0007669"/>
    <property type="project" value="InterPro"/>
</dbReference>
<comment type="caution">
    <text evidence="11">The sequence shown here is derived from an EMBL/GenBank/DDBJ whole genome shotgun (WGS) entry which is preliminary data.</text>
</comment>
<dbReference type="GO" id="GO:0006518">
    <property type="term" value="P:peptide metabolic process"/>
    <property type="evidence" value="ECO:0007669"/>
    <property type="project" value="UniProtKB-ARBA"/>
</dbReference>
<evidence type="ECO:0000256" key="3">
    <source>
        <dbReference type="ARBA" id="ARBA00008031"/>
    </source>
</evidence>
<feature type="domain" description="Mandelate racemase/muconate lactonizing enzyme C-terminal" evidence="10">
    <location>
        <begin position="211"/>
        <end position="308"/>
    </location>
</feature>
<reference evidence="11 12" key="1">
    <citation type="submission" date="2018-06" db="EMBL/GenBank/DDBJ databases">
        <title>Genomic Encyclopedia of Archaeal and Bacterial Type Strains, Phase II (KMG-II): from individual species to whole genera.</title>
        <authorList>
            <person name="Goeker M."/>
        </authorList>
    </citation>
    <scope>NUCLEOTIDE SEQUENCE [LARGE SCALE GENOMIC DNA]</scope>
    <source>
        <strain evidence="11 12">DSM 13087</strain>
    </source>
</reference>
<dbReference type="SFLD" id="SFLDG00180">
    <property type="entry name" value="muconate_cycloisomerase"/>
    <property type="match status" value="1"/>
</dbReference>
<comment type="pathway">
    <text evidence="2">Aromatic compound metabolism.</text>
</comment>
<evidence type="ECO:0000259" key="10">
    <source>
        <dbReference type="SMART" id="SM00922"/>
    </source>
</evidence>
<dbReference type="GO" id="GO:0018849">
    <property type="term" value="F:muconate cycloisomerase activity"/>
    <property type="evidence" value="ECO:0007669"/>
    <property type="project" value="InterPro"/>
</dbReference>
<protein>
    <submittedName>
        <fullName evidence="11">Muconate cycloisomerase</fullName>
    </submittedName>
</protein>
<dbReference type="Pfam" id="PF13378">
    <property type="entry name" value="MR_MLE_C"/>
    <property type="match status" value="1"/>
</dbReference>
<dbReference type="GO" id="GO:0018850">
    <property type="term" value="F:chloromuconate cycloisomerase activity"/>
    <property type="evidence" value="ECO:0007669"/>
    <property type="project" value="InterPro"/>
</dbReference>
<feature type="active site" description="Proton donor" evidence="8">
    <location>
        <position position="390"/>
    </location>
</feature>
<dbReference type="NCBIfam" id="TIGR02534">
    <property type="entry name" value="mucon_cyclo"/>
    <property type="match status" value="1"/>
</dbReference>
<keyword evidence="6" id="KW-0464">Manganese</keyword>
<proteinExistence type="inferred from homology"/>
<dbReference type="Proteomes" id="UP000249364">
    <property type="component" value="Unassembled WGS sequence"/>
</dbReference>
<dbReference type="InterPro" id="IPR036849">
    <property type="entry name" value="Enolase-like_C_sf"/>
</dbReference>
<feature type="active site" description="Proton acceptor" evidence="8">
    <location>
        <position position="232"/>
    </location>
</feature>
<dbReference type="PANTHER" id="PTHR48073">
    <property type="entry name" value="O-SUCCINYLBENZOATE SYNTHASE-RELATED"/>
    <property type="match status" value="1"/>
</dbReference>
<dbReference type="Pfam" id="PF02746">
    <property type="entry name" value="MR_MLE_N"/>
    <property type="match status" value="1"/>
</dbReference>
<name>A0A2W7PKY3_9RHOB</name>
<keyword evidence="7 11" id="KW-0413">Isomerase</keyword>
<dbReference type="PROSITE" id="PS00909">
    <property type="entry name" value="MR_MLE_2"/>
    <property type="match status" value="1"/>
</dbReference>
<feature type="region of interest" description="Disordered" evidence="9">
    <location>
        <begin position="1"/>
        <end position="24"/>
    </location>
</feature>
<dbReference type="InterPro" id="IPR029017">
    <property type="entry name" value="Enolase-like_N"/>
</dbReference>
<dbReference type="SFLD" id="SFLDG01258">
    <property type="entry name" value="(chloro)muconate_cycloisomeras"/>
    <property type="match status" value="1"/>
</dbReference>
<dbReference type="Gene3D" id="3.30.390.10">
    <property type="entry name" value="Enolase-like, N-terminal domain"/>
    <property type="match status" value="1"/>
</dbReference>
<dbReference type="SMART" id="SM00922">
    <property type="entry name" value="MR_MLE"/>
    <property type="match status" value="1"/>
</dbReference>
<dbReference type="InterPro" id="IPR018110">
    <property type="entry name" value="Mandel_Rmase/mucon_lact_enz_CS"/>
</dbReference>
<evidence type="ECO:0000256" key="1">
    <source>
        <dbReference type="ARBA" id="ARBA00001936"/>
    </source>
</evidence>
<dbReference type="GO" id="GO:0000287">
    <property type="term" value="F:magnesium ion binding"/>
    <property type="evidence" value="ECO:0007669"/>
    <property type="project" value="UniProtKB-ARBA"/>
</dbReference>
<keyword evidence="5" id="KW-0058">Aromatic hydrocarbons catabolism</keyword>
<evidence type="ECO:0000256" key="9">
    <source>
        <dbReference type="SAM" id="MobiDB-lite"/>
    </source>
</evidence>
<evidence type="ECO:0000256" key="5">
    <source>
        <dbReference type="ARBA" id="ARBA00022797"/>
    </source>
</evidence>
<dbReference type="SFLD" id="SFLDS00001">
    <property type="entry name" value="Enolase"/>
    <property type="match status" value="1"/>
</dbReference>
<evidence type="ECO:0000256" key="7">
    <source>
        <dbReference type="ARBA" id="ARBA00023235"/>
    </source>
</evidence>